<reference evidence="1 2" key="1">
    <citation type="submission" date="2014-07" db="EMBL/GenBank/DDBJ databases">
        <authorList>
            <person name="Zhang J.E."/>
            <person name="Yang H."/>
            <person name="Guo J."/>
            <person name="Deng Z."/>
            <person name="Luo H."/>
            <person name="Luo M."/>
            <person name="Zhao B."/>
        </authorList>
    </citation>
    <scope>NUCLEOTIDE SEQUENCE [LARGE SCALE GENOMIC DNA]</scope>
    <source>
        <strain evidence="1 2">1CP</strain>
        <plasmid evidence="2">Plasmid pr1cp2</plasmid>
    </source>
</reference>
<sequence length="210" mass="23276">MRGGGIGVSLVIPERVSLLMLALPSTMAIAATPGLPALQVLQALPALLVLPMLQATRSLQALLSFLACRRTSNACNAFMQFRCGMPVLLSIPSLMVTLCRQQCLYCLQRWQTDATDRYGQPCMASSPCNSQFCQYSWQNCDSGYCQQRWRNARSLRATVWRPRSRIACNGDPAQQRHTVGRNPGSLIPESALARCVVPPLHRSIWWDGKP</sequence>
<evidence type="ECO:0000313" key="2">
    <source>
        <dbReference type="Proteomes" id="UP000186108"/>
    </source>
</evidence>
<geneLocation type="plasmid" evidence="2">
    <name>pr1cp2</name>
</geneLocation>
<gene>
    <name evidence="1" type="ORF">R1CP_40215</name>
</gene>
<protein>
    <submittedName>
        <fullName evidence="1">Uncharacterized protein</fullName>
    </submittedName>
</protein>
<dbReference type="Proteomes" id="UP000186108">
    <property type="component" value="Plasmid pR1CP2"/>
</dbReference>
<keyword evidence="1" id="KW-0614">Plasmid</keyword>
<evidence type="ECO:0000313" key="1">
    <source>
        <dbReference type="EMBL" id="ANS32623.1"/>
    </source>
</evidence>
<organism evidence="1 2">
    <name type="scientific">Rhodococcus opacus</name>
    <name type="common">Nocardia opaca</name>
    <dbReference type="NCBI Taxonomy" id="37919"/>
    <lineage>
        <taxon>Bacteria</taxon>
        <taxon>Bacillati</taxon>
        <taxon>Actinomycetota</taxon>
        <taxon>Actinomycetes</taxon>
        <taxon>Mycobacteriales</taxon>
        <taxon>Nocardiaceae</taxon>
        <taxon>Rhodococcus</taxon>
    </lineage>
</organism>
<dbReference type="EMBL" id="CP009113">
    <property type="protein sequence ID" value="ANS32623.1"/>
    <property type="molecule type" value="Genomic_DNA"/>
</dbReference>
<accession>A0A1B1KJ46</accession>
<name>A0A1B1KJ46_RHOOP</name>
<proteinExistence type="predicted"/>
<dbReference type="AlphaFoldDB" id="A0A1B1KJ46"/>